<organism evidence="2 3">
    <name type="scientific">Liparis tanakae</name>
    <name type="common">Tanaka's snailfish</name>
    <dbReference type="NCBI Taxonomy" id="230148"/>
    <lineage>
        <taxon>Eukaryota</taxon>
        <taxon>Metazoa</taxon>
        <taxon>Chordata</taxon>
        <taxon>Craniata</taxon>
        <taxon>Vertebrata</taxon>
        <taxon>Euteleostomi</taxon>
        <taxon>Actinopterygii</taxon>
        <taxon>Neopterygii</taxon>
        <taxon>Teleostei</taxon>
        <taxon>Neoteleostei</taxon>
        <taxon>Acanthomorphata</taxon>
        <taxon>Eupercaria</taxon>
        <taxon>Perciformes</taxon>
        <taxon>Cottioidei</taxon>
        <taxon>Cottales</taxon>
        <taxon>Liparidae</taxon>
        <taxon>Liparis</taxon>
    </lineage>
</organism>
<name>A0A4Z2I9U6_9TELE</name>
<proteinExistence type="predicted"/>
<reference evidence="2 3" key="1">
    <citation type="submission" date="2019-03" db="EMBL/GenBank/DDBJ databases">
        <title>First draft genome of Liparis tanakae, snailfish: a comprehensive survey of snailfish specific genes.</title>
        <authorList>
            <person name="Kim W."/>
            <person name="Song I."/>
            <person name="Jeong J.-H."/>
            <person name="Kim D."/>
            <person name="Kim S."/>
            <person name="Ryu S."/>
            <person name="Song J.Y."/>
            <person name="Lee S.K."/>
        </authorList>
    </citation>
    <scope>NUCLEOTIDE SEQUENCE [LARGE SCALE GENOMIC DNA]</scope>
    <source>
        <tissue evidence="2">Muscle</tissue>
    </source>
</reference>
<accession>A0A4Z2I9U6</accession>
<evidence type="ECO:0000256" key="1">
    <source>
        <dbReference type="SAM" id="MobiDB-lite"/>
    </source>
</evidence>
<dbReference type="EMBL" id="SRLO01000117">
    <property type="protein sequence ID" value="TNN74144.1"/>
    <property type="molecule type" value="Genomic_DNA"/>
</dbReference>
<feature type="compositionally biased region" description="Basic and acidic residues" evidence="1">
    <location>
        <begin position="309"/>
        <end position="323"/>
    </location>
</feature>
<gene>
    <name evidence="2" type="primary">LPP_1</name>
    <name evidence="2" type="ORF">EYF80_015589</name>
</gene>
<dbReference type="OrthoDB" id="8957682at2759"/>
<dbReference type="AlphaFoldDB" id="A0A4Z2I9U6"/>
<feature type="region of interest" description="Disordered" evidence="1">
    <location>
        <begin position="295"/>
        <end position="323"/>
    </location>
</feature>
<feature type="compositionally biased region" description="Polar residues" evidence="1">
    <location>
        <begin position="1"/>
        <end position="13"/>
    </location>
</feature>
<dbReference type="Proteomes" id="UP000314294">
    <property type="component" value="Unassembled WGS sequence"/>
</dbReference>
<feature type="region of interest" description="Disordered" evidence="1">
    <location>
        <begin position="1"/>
        <end position="20"/>
    </location>
</feature>
<sequence>MNGCSGTVHQNTELVHRNKHTAKIKREMGRRPRVLSLCSGGRHDSWKLWGTYVLHGVSSSPDLMSSWRTMWNPVNSNDQTGQVAARMETTLGSASISVSQQQAPKKCAPPMVAPKPKFNPYKHAGESAFSDAAVVLSSGVVQWCCTVVLQSDAPLTSERIFGGAPRPAIKRWDKKSPVFEVSPVLLQSGLPTPSATCRRVNRFLTAPWFFPVSSTDELLRFSEEKRTIPCLHHPDLTEVWVVTRSAANPSGGAGKTEAVVHIMRGPEKTLQERRSSLDAEIDSLTSILADLESSSPYKPRVAQVNGLHGPDDHKDSLQKRHNR</sequence>
<comment type="caution">
    <text evidence="2">The sequence shown here is derived from an EMBL/GenBank/DDBJ whole genome shotgun (WGS) entry which is preliminary data.</text>
</comment>
<protein>
    <submittedName>
        <fullName evidence="2">Lipoma-preferred partner</fullName>
    </submittedName>
</protein>
<evidence type="ECO:0000313" key="2">
    <source>
        <dbReference type="EMBL" id="TNN74144.1"/>
    </source>
</evidence>
<evidence type="ECO:0000313" key="3">
    <source>
        <dbReference type="Proteomes" id="UP000314294"/>
    </source>
</evidence>
<keyword evidence="3" id="KW-1185">Reference proteome</keyword>